<dbReference type="InterPro" id="IPR025280">
    <property type="entry name" value="SNIPE"/>
</dbReference>
<keyword evidence="1" id="KW-0175">Coiled coil</keyword>
<evidence type="ECO:0000313" key="7">
    <source>
        <dbReference type="Proteomes" id="UP001183604"/>
    </source>
</evidence>
<dbReference type="AlphaFoldDB" id="A0A9X3T8V2"/>
<dbReference type="EMBL" id="JAPZVQ010000006">
    <property type="protein sequence ID" value="MDA1385693.1"/>
    <property type="molecule type" value="Genomic_DNA"/>
</dbReference>
<sequence length="482" mass="54071">MTAPGTPAPPVLEVNPDLQQLLTTPIRSLPGSETGGFGRKHRLEAQVTAAEELAFRLQRALIATVGELHALGALEASELTVEIERRKALIEHLDSEAASRKESITAQAQDQLHQIGLQATAANAELHRVNAELERARQSLVVTRDEALLQEVGVYEYTHPLEDAVAYKAKLESIKTDYKALAKGDKAISSVSNWQVNGSAAAGRKMVREFSKLMLRAYNADADNLVRTMRPYKLRSAVDRLQKTRETITRLGSTMDMHITDAYHRLRVQELQLTADYRAKTEEEKERIREQRAREREEEKAQRELLKEQEKLEKERAHLRSAIAKLEDNGDTAAAAELTAKLEAIDTAFENVLARQANSATGYVYVISNRGAFGANMVKIGMTRRLEPLDRVNELGDASVPFRFDVHAMVFSEDARGLESRLHETFAEHRVNKVNLRREFFHVTPQQVRGALAKLAGEHLLEYTDEPEAYEWRASGGEPRPA</sequence>
<dbReference type="EMBL" id="JAVDYD010000001">
    <property type="protein sequence ID" value="MDR7339812.1"/>
    <property type="molecule type" value="Genomic_DNA"/>
</dbReference>
<accession>A0A9X3T8V2</accession>
<evidence type="ECO:0000313" key="5">
    <source>
        <dbReference type="EMBL" id="MDR7339812.1"/>
    </source>
</evidence>
<dbReference type="Proteomes" id="UP001145799">
    <property type="component" value="Unassembled WGS sequence"/>
</dbReference>
<evidence type="ECO:0000259" key="3">
    <source>
        <dbReference type="SMART" id="SM00974"/>
    </source>
</evidence>
<name>A0A9X3T8V2_9ACTN</name>
<evidence type="ECO:0000256" key="2">
    <source>
        <dbReference type="SAM" id="MobiDB-lite"/>
    </source>
</evidence>
<protein>
    <submittedName>
        <fullName evidence="5">Chromosome segregation ATPase</fullName>
    </submittedName>
    <submittedName>
        <fullName evidence="4">DUF4041 domain-containing protein</fullName>
    </submittedName>
</protein>
<dbReference type="Pfam" id="PF13250">
    <property type="entry name" value="SNIPE"/>
    <property type="match status" value="1"/>
</dbReference>
<evidence type="ECO:0000256" key="1">
    <source>
        <dbReference type="SAM" id="Coils"/>
    </source>
</evidence>
<dbReference type="Pfam" id="PF13455">
    <property type="entry name" value="MUG113"/>
    <property type="match status" value="1"/>
</dbReference>
<feature type="coiled-coil region" evidence="1">
    <location>
        <begin position="119"/>
        <end position="146"/>
    </location>
</feature>
<proteinExistence type="predicted"/>
<comment type="caution">
    <text evidence="4">The sequence shown here is derived from an EMBL/GenBank/DDBJ whole genome shotgun (WGS) entry which is preliminary data.</text>
</comment>
<reference evidence="5 7" key="2">
    <citation type="submission" date="2023-07" db="EMBL/GenBank/DDBJ databases">
        <title>Sequencing the genomes of 1000 actinobacteria strains.</title>
        <authorList>
            <person name="Klenk H.-P."/>
        </authorList>
    </citation>
    <scope>NUCLEOTIDE SEQUENCE [LARGE SCALE GENOMIC DNA]</scope>
    <source>
        <strain evidence="5 7">DSM 44724</strain>
    </source>
</reference>
<organism evidence="4 6">
    <name type="scientific">Glycomyces lechevalierae</name>
    <dbReference type="NCBI Taxonomy" id="256034"/>
    <lineage>
        <taxon>Bacteria</taxon>
        <taxon>Bacillati</taxon>
        <taxon>Actinomycetota</taxon>
        <taxon>Actinomycetes</taxon>
        <taxon>Glycomycetales</taxon>
        <taxon>Glycomycetaceae</taxon>
        <taxon>Glycomyces</taxon>
    </lineage>
</organism>
<gene>
    <name evidence="5" type="ORF">J2S69_003531</name>
    <name evidence="4" type="ORF">O2L01_11925</name>
</gene>
<dbReference type="SMART" id="SM00974">
    <property type="entry name" value="T5orf172"/>
    <property type="match status" value="1"/>
</dbReference>
<evidence type="ECO:0000313" key="6">
    <source>
        <dbReference type="Proteomes" id="UP001145799"/>
    </source>
</evidence>
<dbReference type="RefSeq" id="WP_270122159.1">
    <property type="nucleotide sequence ID" value="NZ_BAAAOM010000008.1"/>
</dbReference>
<reference evidence="4" key="1">
    <citation type="submission" date="2022-12" db="EMBL/GenBank/DDBJ databases">
        <title>Gycomyces niveus sp.nov., a novel actinomycete isolated from soil in Shouguang.</title>
        <authorList>
            <person name="Yang X."/>
        </authorList>
    </citation>
    <scope>NUCLEOTIDE SEQUENCE</scope>
    <source>
        <strain evidence="4">DSM 44724</strain>
    </source>
</reference>
<dbReference type="InterPro" id="IPR018306">
    <property type="entry name" value="Phage_T5_Orf172_DNA-bd"/>
</dbReference>
<feature type="domain" description="Bacteriophage T5 Orf172 DNA-binding" evidence="3">
    <location>
        <begin position="372"/>
        <end position="455"/>
    </location>
</feature>
<dbReference type="Proteomes" id="UP001183604">
    <property type="component" value="Unassembled WGS sequence"/>
</dbReference>
<keyword evidence="7" id="KW-1185">Reference proteome</keyword>
<evidence type="ECO:0000313" key="4">
    <source>
        <dbReference type="EMBL" id="MDA1385693.1"/>
    </source>
</evidence>
<feature type="region of interest" description="Disordered" evidence="2">
    <location>
        <begin position="280"/>
        <end position="300"/>
    </location>
</feature>